<dbReference type="GO" id="GO:0016887">
    <property type="term" value="F:ATP hydrolysis activity"/>
    <property type="evidence" value="ECO:0007669"/>
    <property type="project" value="InterPro"/>
</dbReference>
<dbReference type="EMBL" id="UINC01112957">
    <property type="protein sequence ID" value="SVC82255.1"/>
    <property type="molecule type" value="Genomic_DNA"/>
</dbReference>
<dbReference type="Pfam" id="PF00005">
    <property type="entry name" value="ABC_tran"/>
    <property type="match status" value="1"/>
</dbReference>
<evidence type="ECO:0000256" key="4">
    <source>
        <dbReference type="ARBA" id="ARBA00023136"/>
    </source>
</evidence>
<accession>A0A382QBJ7</accession>
<dbReference type="GO" id="GO:0015421">
    <property type="term" value="F:ABC-type oligopeptide transporter activity"/>
    <property type="evidence" value="ECO:0007669"/>
    <property type="project" value="TreeGrafter"/>
</dbReference>
<dbReference type="PANTHER" id="PTHR43394:SF1">
    <property type="entry name" value="ATP-BINDING CASSETTE SUB-FAMILY B MEMBER 10, MITOCHONDRIAL"/>
    <property type="match status" value="1"/>
</dbReference>
<gene>
    <name evidence="7" type="ORF">METZ01_LOCUS335109</name>
</gene>
<feature type="transmembrane region" description="Helical" evidence="5">
    <location>
        <begin position="109"/>
        <end position="129"/>
    </location>
</feature>
<dbReference type="Pfam" id="PF00664">
    <property type="entry name" value="ABC_membrane"/>
    <property type="match status" value="1"/>
</dbReference>
<name>A0A382QBJ7_9ZZZZ</name>
<dbReference type="PROSITE" id="PS50929">
    <property type="entry name" value="ABC_TM1F"/>
    <property type="match status" value="1"/>
</dbReference>
<comment type="subcellular location">
    <subcellularLocation>
        <location evidence="1">Membrane</location>
        <topology evidence="1">Multi-pass membrane protein</topology>
    </subcellularLocation>
</comment>
<protein>
    <recommendedName>
        <fullName evidence="6">ABC transmembrane type-1 domain-containing protein</fullName>
    </recommendedName>
</protein>
<dbReference type="SUPFAM" id="SSF90123">
    <property type="entry name" value="ABC transporter transmembrane region"/>
    <property type="match status" value="1"/>
</dbReference>
<feature type="transmembrane region" description="Helical" evidence="5">
    <location>
        <begin position="193"/>
        <end position="215"/>
    </location>
</feature>
<dbReference type="Gene3D" id="3.40.50.300">
    <property type="entry name" value="P-loop containing nucleotide triphosphate hydrolases"/>
    <property type="match status" value="1"/>
</dbReference>
<dbReference type="GO" id="GO:0005524">
    <property type="term" value="F:ATP binding"/>
    <property type="evidence" value="ECO:0007669"/>
    <property type="project" value="InterPro"/>
</dbReference>
<dbReference type="InterPro" id="IPR036640">
    <property type="entry name" value="ABC1_TM_sf"/>
</dbReference>
<feature type="non-terminal residue" evidence="7">
    <location>
        <position position="334"/>
    </location>
</feature>
<dbReference type="SUPFAM" id="SSF52540">
    <property type="entry name" value="P-loop containing nucleoside triphosphate hydrolases"/>
    <property type="match status" value="1"/>
</dbReference>
<evidence type="ECO:0000256" key="1">
    <source>
        <dbReference type="ARBA" id="ARBA00004141"/>
    </source>
</evidence>
<keyword evidence="2 5" id="KW-0812">Transmembrane</keyword>
<feature type="non-terminal residue" evidence="7">
    <location>
        <position position="1"/>
    </location>
</feature>
<dbReference type="AlphaFoldDB" id="A0A382QBJ7"/>
<dbReference type="InterPro" id="IPR003439">
    <property type="entry name" value="ABC_transporter-like_ATP-bd"/>
</dbReference>
<proteinExistence type="predicted"/>
<dbReference type="GO" id="GO:0016020">
    <property type="term" value="C:membrane"/>
    <property type="evidence" value="ECO:0007669"/>
    <property type="project" value="UniProtKB-SubCell"/>
</dbReference>
<feature type="transmembrane region" description="Helical" evidence="5">
    <location>
        <begin position="227"/>
        <end position="254"/>
    </location>
</feature>
<dbReference type="InterPro" id="IPR027417">
    <property type="entry name" value="P-loop_NTPase"/>
</dbReference>
<organism evidence="7">
    <name type="scientific">marine metagenome</name>
    <dbReference type="NCBI Taxonomy" id="408172"/>
    <lineage>
        <taxon>unclassified sequences</taxon>
        <taxon>metagenomes</taxon>
        <taxon>ecological metagenomes</taxon>
    </lineage>
</organism>
<dbReference type="InterPro" id="IPR011527">
    <property type="entry name" value="ABC1_TM_dom"/>
</dbReference>
<evidence type="ECO:0000313" key="7">
    <source>
        <dbReference type="EMBL" id="SVC82255.1"/>
    </source>
</evidence>
<dbReference type="PANTHER" id="PTHR43394">
    <property type="entry name" value="ATP-DEPENDENT PERMEASE MDL1, MITOCHONDRIAL"/>
    <property type="match status" value="1"/>
</dbReference>
<evidence type="ECO:0000256" key="3">
    <source>
        <dbReference type="ARBA" id="ARBA00022989"/>
    </source>
</evidence>
<dbReference type="InterPro" id="IPR039421">
    <property type="entry name" value="Type_1_exporter"/>
</dbReference>
<dbReference type="Gene3D" id="1.20.1560.10">
    <property type="entry name" value="ABC transporter type 1, transmembrane domain"/>
    <property type="match status" value="1"/>
</dbReference>
<sequence>NRSLVVELALALFAAAFGVTLLSVAQGIVSIRFSVSSNVKAQLAIFCHVVSLRVPFFQKFSSGDLLDRIMAVSEVSEEFNSTTIRTLLTGLTTSLNLGLLFYYNAKLALIALLLGLMVLGVTVIGTISIHKHYRLLMKLAGEFSGFVFEIANAVGKIRIAGAQRRVFTLWMRRYTQQVSLMLRAQRTEDYIDTLNYSVPLMGSVLIYAAGAQLFAQGGLSGDGLTLGIFLAFNTAMATFLIGLTSMSNTVMELLDMFAKFKRIKPLIEAEKESSEGSVDPGVLEGGIRLSGIQFRYQQDGPMILTDIDLEFEPGKFFALVGPSGCGKSTIFRLL</sequence>
<evidence type="ECO:0000256" key="2">
    <source>
        <dbReference type="ARBA" id="ARBA00022692"/>
    </source>
</evidence>
<evidence type="ECO:0000256" key="5">
    <source>
        <dbReference type="SAM" id="Phobius"/>
    </source>
</evidence>
<evidence type="ECO:0000259" key="6">
    <source>
        <dbReference type="PROSITE" id="PS50929"/>
    </source>
</evidence>
<reference evidence="7" key="1">
    <citation type="submission" date="2018-05" db="EMBL/GenBank/DDBJ databases">
        <authorList>
            <person name="Lanie J.A."/>
            <person name="Ng W.-L."/>
            <person name="Kazmierczak K.M."/>
            <person name="Andrzejewski T.M."/>
            <person name="Davidsen T.M."/>
            <person name="Wayne K.J."/>
            <person name="Tettelin H."/>
            <person name="Glass J.I."/>
            <person name="Rusch D."/>
            <person name="Podicherti R."/>
            <person name="Tsui H.-C.T."/>
            <person name="Winkler M.E."/>
        </authorList>
    </citation>
    <scope>NUCLEOTIDE SEQUENCE</scope>
</reference>
<feature type="domain" description="ABC transmembrane type-1" evidence="6">
    <location>
        <begin position="1"/>
        <end position="255"/>
    </location>
</feature>
<keyword evidence="4 5" id="KW-0472">Membrane</keyword>
<keyword evidence="3 5" id="KW-1133">Transmembrane helix</keyword>